<dbReference type="InterPro" id="IPR050101">
    <property type="entry name" value="CinA"/>
</dbReference>
<dbReference type="InterPro" id="IPR036425">
    <property type="entry name" value="MoaB/Mog-like_dom_sf"/>
</dbReference>
<sequence>MKTVHVTNAVGLVLGQDLTKIVPGEFKGVAFHKGHIICQEDIPVMLSMGKDHVYILEMGPRDVHENAAAEQLSRLAAGANIVRQHASEGKVTMIADTFGLLDIHIDKLLQINEMTGVALSTLHTGTLVKKDDIVAAAKIIPLTLPQDTLDHIEKICALEKIISIRPMPAKKAGLVVTGNEVFYGRIKDRFKEVIQKKVLELGSDLSQTIFVPDDANKVSAAIKELTVENDLVFVTGGMSVDPDDITPLAVRQTGADVIVYGTPVLPGAMFLFAYLNGTPILGIPACGMFSKITVLDVILPKVLVGEKITSRIIASLGHGGLCRTCTEGCHYPNCSFCK</sequence>
<evidence type="ECO:0000313" key="2">
    <source>
        <dbReference type="EMBL" id="SFL70969.1"/>
    </source>
</evidence>
<evidence type="ECO:0000313" key="3">
    <source>
        <dbReference type="Proteomes" id="UP000199520"/>
    </source>
</evidence>
<name>A0A1I4JWM1_9FIRM</name>
<dbReference type="InterPro" id="IPR001453">
    <property type="entry name" value="MoaB/Mog_dom"/>
</dbReference>
<dbReference type="OrthoDB" id="9767940at2"/>
<keyword evidence="3" id="KW-1185">Reference proteome</keyword>
<dbReference type="STRING" id="1123291.SAMN04490355_101478"/>
<dbReference type="Gene3D" id="3.40.980.10">
    <property type="entry name" value="MoaB/Mog-like domain"/>
    <property type="match status" value="1"/>
</dbReference>
<evidence type="ECO:0000259" key="1">
    <source>
        <dbReference type="SMART" id="SM00852"/>
    </source>
</evidence>
<gene>
    <name evidence="2" type="ORF">SAMN04490355_101478</name>
</gene>
<reference evidence="3" key="1">
    <citation type="submission" date="2016-10" db="EMBL/GenBank/DDBJ databases">
        <authorList>
            <person name="Varghese N."/>
            <person name="Submissions S."/>
        </authorList>
    </citation>
    <scope>NUCLEOTIDE SEQUENCE [LARGE SCALE GENOMIC DNA]</scope>
    <source>
        <strain evidence="3">DSM 13327</strain>
    </source>
</reference>
<feature type="domain" description="MoaB/Mog" evidence="1">
    <location>
        <begin position="173"/>
        <end position="304"/>
    </location>
</feature>
<dbReference type="CDD" id="cd03522">
    <property type="entry name" value="MoeA_like"/>
    <property type="match status" value="1"/>
</dbReference>
<protein>
    <submittedName>
        <fullName evidence="2">Probable molybdopterin binding domain-containing protein</fullName>
    </submittedName>
</protein>
<dbReference type="Proteomes" id="UP000199520">
    <property type="component" value="Unassembled WGS sequence"/>
</dbReference>
<organism evidence="2 3">
    <name type="scientific">Pelosinus propionicus DSM 13327</name>
    <dbReference type="NCBI Taxonomy" id="1123291"/>
    <lineage>
        <taxon>Bacteria</taxon>
        <taxon>Bacillati</taxon>
        <taxon>Bacillota</taxon>
        <taxon>Negativicutes</taxon>
        <taxon>Selenomonadales</taxon>
        <taxon>Sporomusaceae</taxon>
        <taxon>Pelosinus</taxon>
    </lineage>
</organism>
<dbReference type="UniPathway" id="UPA00344"/>
<dbReference type="Pfam" id="PF00994">
    <property type="entry name" value="MoCF_biosynth"/>
    <property type="match status" value="1"/>
</dbReference>
<dbReference type="RefSeq" id="WP_090935896.1">
    <property type="nucleotide sequence ID" value="NZ_FOTS01000014.1"/>
</dbReference>
<dbReference type="AlphaFoldDB" id="A0A1I4JWM1"/>
<dbReference type="PANTHER" id="PTHR13939">
    <property type="entry name" value="NICOTINAMIDE-NUCLEOTIDE AMIDOHYDROLASE PNCC"/>
    <property type="match status" value="1"/>
</dbReference>
<proteinExistence type="predicted"/>
<dbReference type="SMART" id="SM00852">
    <property type="entry name" value="MoCF_biosynth"/>
    <property type="match status" value="1"/>
</dbReference>
<accession>A0A1I4JWM1</accession>
<dbReference type="EMBL" id="FOTS01000014">
    <property type="protein sequence ID" value="SFL70969.1"/>
    <property type="molecule type" value="Genomic_DNA"/>
</dbReference>
<dbReference type="PANTHER" id="PTHR13939:SF0">
    <property type="entry name" value="NMN AMIDOHYDROLASE-LIKE PROTEIN YFAY"/>
    <property type="match status" value="1"/>
</dbReference>
<dbReference type="SUPFAM" id="SSF53218">
    <property type="entry name" value="Molybdenum cofactor biosynthesis proteins"/>
    <property type="match status" value="1"/>
</dbReference>